<accession>A0ABP0PLV6</accession>
<proteinExistence type="predicted"/>
<gene>
    <name evidence="2" type="ORF">SCF082_LOCUS36897</name>
</gene>
<feature type="compositionally biased region" description="Low complexity" evidence="1">
    <location>
        <begin position="7"/>
        <end position="17"/>
    </location>
</feature>
<dbReference type="Proteomes" id="UP001642464">
    <property type="component" value="Unassembled WGS sequence"/>
</dbReference>
<sequence>MQRGDGSRSSWTWARTSSSRKRRSQTTCSRWNAWTCQLQWSKCSKSWKTEGKSKLSYHIMPSKMARSAVSKTLSL</sequence>
<evidence type="ECO:0000313" key="2">
    <source>
        <dbReference type="EMBL" id="CAK9076608.1"/>
    </source>
</evidence>
<organism evidence="2 3">
    <name type="scientific">Durusdinium trenchii</name>
    <dbReference type="NCBI Taxonomy" id="1381693"/>
    <lineage>
        <taxon>Eukaryota</taxon>
        <taxon>Sar</taxon>
        <taxon>Alveolata</taxon>
        <taxon>Dinophyceae</taxon>
        <taxon>Suessiales</taxon>
        <taxon>Symbiodiniaceae</taxon>
        <taxon>Durusdinium</taxon>
    </lineage>
</organism>
<keyword evidence="3" id="KW-1185">Reference proteome</keyword>
<comment type="caution">
    <text evidence="2">The sequence shown here is derived from an EMBL/GenBank/DDBJ whole genome shotgun (WGS) entry which is preliminary data.</text>
</comment>
<evidence type="ECO:0000256" key="1">
    <source>
        <dbReference type="SAM" id="MobiDB-lite"/>
    </source>
</evidence>
<evidence type="ECO:0000313" key="3">
    <source>
        <dbReference type="Proteomes" id="UP001642464"/>
    </source>
</evidence>
<name>A0ABP0PLV6_9DINO</name>
<protein>
    <submittedName>
        <fullName evidence="2">Uncharacterized protein</fullName>
    </submittedName>
</protein>
<dbReference type="EMBL" id="CAXAMM010037069">
    <property type="protein sequence ID" value="CAK9076608.1"/>
    <property type="molecule type" value="Genomic_DNA"/>
</dbReference>
<reference evidence="2 3" key="1">
    <citation type="submission" date="2024-02" db="EMBL/GenBank/DDBJ databases">
        <authorList>
            <person name="Chen Y."/>
            <person name="Shah S."/>
            <person name="Dougan E. K."/>
            <person name="Thang M."/>
            <person name="Chan C."/>
        </authorList>
    </citation>
    <scope>NUCLEOTIDE SEQUENCE [LARGE SCALE GENOMIC DNA]</scope>
</reference>
<feature type="region of interest" description="Disordered" evidence="1">
    <location>
        <begin position="1"/>
        <end position="28"/>
    </location>
</feature>